<evidence type="ECO:0000256" key="1">
    <source>
        <dbReference type="ARBA" id="ARBA00010688"/>
    </source>
</evidence>
<keyword evidence="2" id="KW-0808">Transferase</keyword>
<dbReference type="Gene3D" id="3.40.1190.20">
    <property type="match status" value="1"/>
</dbReference>
<accession>A0A126V4V8</accession>
<dbReference type="EMBL" id="CP014327">
    <property type="protein sequence ID" value="AML53342.1"/>
    <property type="molecule type" value="Genomic_DNA"/>
</dbReference>
<evidence type="ECO:0000256" key="2">
    <source>
        <dbReference type="ARBA" id="ARBA00022679"/>
    </source>
</evidence>
<evidence type="ECO:0000256" key="3">
    <source>
        <dbReference type="ARBA" id="ARBA00022777"/>
    </source>
</evidence>
<reference evidence="5 6" key="1">
    <citation type="submission" date="2016-02" db="EMBL/GenBank/DDBJ databases">
        <title>Complete genome sequence of Halocynthiibacter arcticus PAMC 20958t from arctic marine sediment.</title>
        <authorList>
            <person name="Lee Y.M."/>
            <person name="Baek K."/>
            <person name="Lee H.K."/>
            <person name="Shin S.C."/>
        </authorList>
    </citation>
    <scope>NUCLEOTIDE SEQUENCE [LARGE SCALE GENOMIC DNA]</scope>
    <source>
        <strain evidence="5">PAMC 20958</strain>
    </source>
</reference>
<organism evidence="5 6">
    <name type="scientific">Falsihalocynthiibacter arcticus</name>
    <dbReference type="NCBI Taxonomy" id="1579316"/>
    <lineage>
        <taxon>Bacteria</taxon>
        <taxon>Pseudomonadati</taxon>
        <taxon>Pseudomonadota</taxon>
        <taxon>Alphaproteobacteria</taxon>
        <taxon>Rhodobacterales</taxon>
        <taxon>Roseobacteraceae</taxon>
        <taxon>Falsihalocynthiibacter</taxon>
    </lineage>
</organism>
<dbReference type="GO" id="GO:0008673">
    <property type="term" value="F:2-dehydro-3-deoxygluconokinase activity"/>
    <property type="evidence" value="ECO:0007669"/>
    <property type="project" value="TreeGrafter"/>
</dbReference>
<dbReference type="InterPro" id="IPR002173">
    <property type="entry name" value="Carboh/pur_kinase_PfkB_CS"/>
</dbReference>
<dbReference type="GO" id="GO:0006974">
    <property type="term" value="P:DNA damage response"/>
    <property type="evidence" value="ECO:0007669"/>
    <property type="project" value="TreeGrafter"/>
</dbReference>
<dbReference type="PANTHER" id="PTHR43085:SF15">
    <property type="entry name" value="2-DEHYDRO-3-DEOXYGLUCONOKINASE"/>
    <property type="match status" value="1"/>
</dbReference>
<evidence type="ECO:0000313" key="5">
    <source>
        <dbReference type="EMBL" id="AML53342.1"/>
    </source>
</evidence>
<dbReference type="GO" id="GO:0042840">
    <property type="term" value="P:D-glucuronate catabolic process"/>
    <property type="evidence" value="ECO:0007669"/>
    <property type="project" value="TreeGrafter"/>
</dbReference>
<comment type="similarity">
    <text evidence="1">Belongs to the carbohydrate kinase PfkB family.</text>
</comment>
<dbReference type="Pfam" id="PF00294">
    <property type="entry name" value="PfkB"/>
    <property type="match status" value="1"/>
</dbReference>
<dbReference type="SUPFAM" id="SSF53613">
    <property type="entry name" value="Ribokinase-like"/>
    <property type="match status" value="1"/>
</dbReference>
<proteinExistence type="inferred from homology"/>
<dbReference type="GO" id="GO:0005829">
    <property type="term" value="C:cytosol"/>
    <property type="evidence" value="ECO:0007669"/>
    <property type="project" value="TreeGrafter"/>
</dbReference>
<evidence type="ECO:0000313" key="6">
    <source>
        <dbReference type="Proteomes" id="UP000070371"/>
    </source>
</evidence>
<dbReference type="GO" id="GO:0019698">
    <property type="term" value="P:D-galacturonate catabolic process"/>
    <property type="evidence" value="ECO:0007669"/>
    <property type="project" value="TreeGrafter"/>
</dbReference>
<dbReference type="InterPro" id="IPR029056">
    <property type="entry name" value="Ribokinase-like"/>
</dbReference>
<dbReference type="InterPro" id="IPR011611">
    <property type="entry name" value="PfkB_dom"/>
</dbReference>
<keyword evidence="3" id="KW-0418">Kinase</keyword>
<evidence type="ECO:0000259" key="4">
    <source>
        <dbReference type="Pfam" id="PF00294"/>
    </source>
</evidence>
<dbReference type="AlphaFoldDB" id="A0A126V4V8"/>
<name>A0A126V4V8_9RHOB</name>
<dbReference type="KEGG" id="hat:RC74_20665"/>
<dbReference type="PROSITE" id="PS00584">
    <property type="entry name" value="PFKB_KINASES_2"/>
    <property type="match status" value="1"/>
</dbReference>
<feature type="domain" description="Carbohydrate kinase PfkB" evidence="4">
    <location>
        <begin position="23"/>
        <end position="227"/>
    </location>
</feature>
<dbReference type="PANTHER" id="PTHR43085">
    <property type="entry name" value="HEXOKINASE FAMILY MEMBER"/>
    <property type="match status" value="1"/>
</dbReference>
<sequence>MVGEMIRAQFSGPLDRISLAAGPSSVTFGLLHSKSERTFFSTPGHLDTFDCAQIRENLEGWPLKAALALVSGSFALPVLADETASLLSDLQCSGARTAIDPGWPDGGWTHQNQSRAMKWIAQSDIILLNDKEALGLTNQKTIDLAVDYLSSILRPEAELVIKCGPKGAISSVSNSRFEASSPASNIMDTIGAGDAFNAGYLAARQTGLGPSESLTAGCTVASAVIQVFPRSNRPLSFL</sequence>
<dbReference type="Proteomes" id="UP000070371">
    <property type="component" value="Chromosome"/>
</dbReference>
<dbReference type="STRING" id="1579316.RC74_20665"/>
<keyword evidence="6" id="KW-1185">Reference proteome</keyword>
<protein>
    <recommendedName>
        <fullName evidence="4">Carbohydrate kinase PfkB domain-containing protein</fullName>
    </recommendedName>
</protein>
<gene>
    <name evidence="5" type="ORF">RC74_20665</name>
</gene>
<dbReference type="InterPro" id="IPR050306">
    <property type="entry name" value="PfkB_Carbo_kinase"/>
</dbReference>